<dbReference type="InterPro" id="IPR016181">
    <property type="entry name" value="Acyl_CoA_acyltransferase"/>
</dbReference>
<dbReference type="GO" id="GO:0016747">
    <property type="term" value="F:acyltransferase activity, transferring groups other than amino-acyl groups"/>
    <property type="evidence" value="ECO:0007669"/>
    <property type="project" value="InterPro"/>
</dbReference>
<organism evidence="2 3">
    <name type="scientific">Candidatus Anaerotruncus excrementipullorum</name>
    <dbReference type="NCBI Taxonomy" id="2838465"/>
    <lineage>
        <taxon>Bacteria</taxon>
        <taxon>Bacillati</taxon>
        <taxon>Bacillota</taxon>
        <taxon>Clostridia</taxon>
        <taxon>Eubacteriales</taxon>
        <taxon>Oscillospiraceae</taxon>
        <taxon>Anaerotruncus</taxon>
    </lineage>
</organism>
<gene>
    <name evidence="2" type="ORF">H9736_04385</name>
</gene>
<protein>
    <submittedName>
        <fullName evidence="2">GNAT family N-acetyltransferase</fullName>
    </submittedName>
</protein>
<reference evidence="2" key="2">
    <citation type="submission" date="2021-04" db="EMBL/GenBank/DDBJ databases">
        <authorList>
            <person name="Gilroy R."/>
        </authorList>
    </citation>
    <scope>NUCLEOTIDE SEQUENCE</scope>
    <source>
        <strain evidence="2">CHK188-5543</strain>
    </source>
</reference>
<name>A0A9D1WR07_9FIRM</name>
<reference evidence="2" key="1">
    <citation type="journal article" date="2021" name="PeerJ">
        <title>Extensive microbial diversity within the chicken gut microbiome revealed by metagenomics and culture.</title>
        <authorList>
            <person name="Gilroy R."/>
            <person name="Ravi A."/>
            <person name="Getino M."/>
            <person name="Pursley I."/>
            <person name="Horton D.L."/>
            <person name="Alikhan N.F."/>
            <person name="Baker D."/>
            <person name="Gharbi K."/>
            <person name="Hall N."/>
            <person name="Watson M."/>
            <person name="Adriaenssens E.M."/>
            <person name="Foster-Nyarko E."/>
            <person name="Jarju S."/>
            <person name="Secka A."/>
            <person name="Antonio M."/>
            <person name="Oren A."/>
            <person name="Chaudhuri R.R."/>
            <person name="La Ragione R."/>
            <person name="Hildebrand F."/>
            <person name="Pallen M.J."/>
        </authorList>
    </citation>
    <scope>NUCLEOTIDE SEQUENCE</scope>
    <source>
        <strain evidence="2">CHK188-5543</strain>
    </source>
</reference>
<dbReference type="Proteomes" id="UP000886800">
    <property type="component" value="Unassembled WGS sequence"/>
</dbReference>
<dbReference type="EMBL" id="DXES01000094">
    <property type="protein sequence ID" value="HIX65466.1"/>
    <property type="molecule type" value="Genomic_DNA"/>
</dbReference>
<evidence type="ECO:0000259" key="1">
    <source>
        <dbReference type="PROSITE" id="PS51186"/>
    </source>
</evidence>
<dbReference type="PROSITE" id="PS51186">
    <property type="entry name" value="GNAT"/>
    <property type="match status" value="1"/>
</dbReference>
<evidence type="ECO:0000313" key="2">
    <source>
        <dbReference type="EMBL" id="HIX65466.1"/>
    </source>
</evidence>
<sequence length="177" mass="19575">MVTLELAQPGQEAAALAMIQQGRERLAAQGIDQWQDGYPNLESIQGDIRQQKGYFLLEDGERAGYFCLDFGGEPAYQALEGHWLSAGPYGAIHRVVIGDRHLGRGLAKQAFALAEAACRRRGVPSLRVDTHRDNKTMRGLVERLGFTPCGLVHYRVSGERIAYEKLLEPADPAERQG</sequence>
<dbReference type="Pfam" id="PF00583">
    <property type="entry name" value="Acetyltransf_1"/>
    <property type="match status" value="1"/>
</dbReference>
<dbReference type="AlphaFoldDB" id="A0A9D1WR07"/>
<feature type="domain" description="N-acetyltransferase" evidence="1">
    <location>
        <begin position="2"/>
        <end position="168"/>
    </location>
</feature>
<dbReference type="SUPFAM" id="SSF55729">
    <property type="entry name" value="Acyl-CoA N-acyltransferases (Nat)"/>
    <property type="match status" value="1"/>
</dbReference>
<accession>A0A9D1WR07</accession>
<dbReference type="Gene3D" id="3.40.630.30">
    <property type="match status" value="1"/>
</dbReference>
<evidence type="ECO:0000313" key="3">
    <source>
        <dbReference type="Proteomes" id="UP000886800"/>
    </source>
</evidence>
<comment type="caution">
    <text evidence="2">The sequence shown here is derived from an EMBL/GenBank/DDBJ whole genome shotgun (WGS) entry which is preliminary data.</text>
</comment>
<dbReference type="InterPro" id="IPR000182">
    <property type="entry name" value="GNAT_dom"/>
</dbReference>
<proteinExistence type="predicted"/>